<evidence type="ECO:0000313" key="1">
    <source>
        <dbReference type="EMBL" id="TBR79810.1"/>
    </source>
</evidence>
<protein>
    <submittedName>
        <fullName evidence="1">Uncharacterized protein</fullName>
    </submittedName>
</protein>
<dbReference type="AlphaFoldDB" id="A0A4Q9JT55"/>
<organism evidence="1 2">
    <name type="scientific">Campylobacter novaezeelandiae</name>
    <dbReference type="NCBI Taxonomy" id="2267891"/>
    <lineage>
        <taxon>Bacteria</taxon>
        <taxon>Pseudomonadati</taxon>
        <taxon>Campylobacterota</taxon>
        <taxon>Epsilonproteobacteria</taxon>
        <taxon>Campylobacterales</taxon>
        <taxon>Campylobacteraceae</taxon>
        <taxon>Campylobacter</taxon>
    </lineage>
</organism>
<dbReference type="EMBL" id="QPGR01000013">
    <property type="protein sequence ID" value="TBR79810.1"/>
    <property type="molecule type" value="Genomic_DNA"/>
</dbReference>
<keyword evidence="2" id="KW-1185">Reference proteome</keyword>
<sequence length="60" mass="7321">MKMTKIQAFVDGFIGKPIKNEYFNLWDLNTIVREKQEKLYQDNINFRKKQIEKITKTRKV</sequence>
<comment type="caution">
    <text evidence="1">The sequence shown here is derived from an EMBL/GenBank/DDBJ whole genome shotgun (WGS) entry which is preliminary data.</text>
</comment>
<name>A0A4Q9JT55_9BACT</name>
<dbReference type="OrthoDB" id="9995510at2"/>
<proteinExistence type="predicted"/>
<reference evidence="1 2" key="1">
    <citation type="submission" date="2018-07" db="EMBL/GenBank/DDBJ databases">
        <title>Campylobacter zealandensis sp. nov., isolated from birds and water in New Zealand.</title>
        <authorList>
            <person name="Wilkinson D.A."/>
            <person name="Biggs P.J."/>
            <person name="French N.P."/>
            <person name="Midwinter A.C."/>
        </authorList>
    </citation>
    <scope>NUCLEOTIDE SEQUENCE [LARGE SCALE GENOMIC DNA]</scope>
    <source>
        <strain evidence="1 2">B423b</strain>
    </source>
</reference>
<dbReference type="RefSeq" id="WP_131186780.1">
    <property type="nucleotide sequence ID" value="NZ_QPGR01000013.1"/>
</dbReference>
<evidence type="ECO:0000313" key="2">
    <source>
        <dbReference type="Proteomes" id="UP000292583"/>
    </source>
</evidence>
<gene>
    <name evidence="1" type="ORF">DU473_06570</name>
</gene>
<dbReference type="Proteomes" id="UP000292583">
    <property type="component" value="Unassembled WGS sequence"/>
</dbReference>
<accession>A0A4Q9JT55</accession>